<accession>A0A0A9G1M8</accession>
<dbReference type="AlphaFoldDB" id="A0A0A9G1M8"/>
<reference evidence="1" key="2">
    <citation type="journal article" date="2015" name="Data Brief">
        <title>Shoot transcriptome of the giant reed, Arundo donax.</title>
        <authorList>
            <person name="Barrero R.A."/>
            <person name="Guerrero F.D."/>
            <person name="Moolhuijzen P."/>
            <person name="Goolsby J.A."/>
            <person name="Tidwell J."/>
            <person name="Bellgard S.E."/>
            <person name="Bellgard M.I."/>
        </authorList>
    </citation>
    <scope>NUCLEOTIDE SEQUENCE</scope>
    <source>
        <tissue evidence="1">Shoot tissue taken approximately 20 cm above the soil surface</tissue>
    </source>
</reference>
<evidence type="ECO:0000313" key="1">
    <source>
        <dbReference type="EMBL" id="JAE16446.1"/>
    </source>
</evidence>
<dbReference type="EMBL" id="GBRH01181450">
    <property type="protein sequence ID" value="JAE16446.1"/>
    <property type="molecule type" value="Transcribed_RNA"/>
</dbReference>
<proteinExistence type="predicted"/>
<name>A0A0A9G1M8_ARUDO</name>
<reference evidence="1" key="1">
    <citation type="submission" date="2014-09" db="EMBL/GenBank/DDBJ databases">
        <authorList>
            <person name="Magalhaes I.L.F."/>
            <person name="Oliveira U."/>
            <person name="Santos F.R."/>
            <person name="Vidigal T.H.D.A."/>
            <person name="Brescovit A.D."/>
            <person name="Santos A.J."/>
        </authorList>
    </citation>
    <scope>NUCLEOTIDE SEQUENCE</scope>
    <source>
        <tissue evidence="1">Shoot tissue taken approximately 20 cm above the soil surface</tissue>
    </source>
</reference>
<protein>
    <submittedName>
        <fullName evidence="1">Uncharacterized protein</fullName>
    </submittedName>
</protein>
<sequence>MDRGLHHLLYFQLVSVGEHRWVVS</sequence>
<organism evidence="1">
    <name type="scientific">Arundo donax</name>
    <name type="common">Giant reed</name>
    <name type="synonym">Donax arundinaceus</name>
    <dbReference type="NCBI Taxonomy" id="35708"/>
    <lineage>
        <taxon>Eukaryota</taxon>
        <taxon>Viridiplantae</taxon>
        <taxon>Streptophyta</taxon>
        <taxon>Embryophyta</taxon>
        <taxon>Tracheophyta</taxon>
        <taxon>Spermatophyta</taxon>
        <taxon>Magnoliopsida</taxon>
        <taxon>Liliopsida</taxon>
        <taxon>Poales</taxon>
        <taxon>Poaceae</taxon>
        <taxon>PACMAD clade</taxon>
        <taxon>Arundinoideae</taxon>
        <taxon>Arundineae</taxon>
        <taxon>Arundo</taxon>
    </lineage>
</organism>